<name>A0ABR0K2J0_9EURO</name>
<dbReference type="PANTHER" id="PTHR15892:SF2">
    <property type="entry name" value="LARGE RIBOSOMAL SUBUNIT PROTEIN UL30M"/>
    <property type="match status" value="1"/>
</dbReference>
<dbReference type="CDD" id="cd01658">
    <property type="entry name" value="Ribosomal_L30"/>
    <property type="match status" value="1"/>
</dbReference>
<evidence type="ECO:0000256" key="3">
    <source>
        <dbReference type="ARBA" id="ARBA00023274"/>
    </source>
</evidence>
<dbReference type="Gene3D" id="3.30.1390.20">
    <property type="entry name" value="Ribosomal protein L30, ferredoxin-like fold domain"/>
    <property type="match status" value="1"/>
</dbReference>
<dbReference type="Proteomes" id="UP001345013">
    <property type="component" value="Unassembled WGS sequence"/>
</dbReference>
<dbReference type="GO" id="GO:0005840">
    <property type="term" value="C:ribosome"/>
    <property type="evidence" value="ECO:0007669"/>
    <property type="project" value="UniProtKB-KW"/>
</dbReference>
<dbReference type="NCBIfam" id="TIGR01308">
    <property type="entry name" value="rpmD_bact"/>
    <property type="match status" value="1"/>
</dbReference>
<evidence type="ECO:0000313" key="6">
    <source>
        <dbReference type="EMBL" id="KAK5082589.1"/>
    </source>
</evidence>
<protein>
    <recommendedName>
        <fullName evidence="4">Large ribosomal subunit protein uL30m</fullName>
    </recommendedName>
</protein>
<evidence type="ECO:0000256" key="2">
    <source>
        <dbReference type="ARBA" id="ARBA00022980"/>
    </source>
</evidence>
<evidence type="ECO:0000259" key="5">
    <source>
        <dbReference type="Pfam" id="PF00327"/>
    </source>
</evidence>
<proteinExistence type="inferred from homology"/>
<evidence type="ECO:0000256" key="1">
    <source>
        <dbReference type="ARBA" id="ARBA00007594"/>
    </source>
</evidence>
<dbReference type="PANTHER" id="PTHR15892">
    <property type="entry name" value="MITOCHONDRIAL RIBOSOMAL PROTEIN L30"/>
    <property type="match status" value="1"/>
</dbReference>
<dbReference type="EMBL" id="JAVRRG010000126">
    <property type="protein sequence ID" value="KAK5082589.1"/>
    <property type="molecule type" value="Genomic_DNA"/>
</dbReference>
<dbReference type="InterPro" id="IPR016082">
    <property type="entry name" value="Ribosomal_uL30_ferredoxin-like"/>
</dbReference>
<accession>A0ABR0K2J0</accession>
<gene>
    <name evidence="6" type="primary">MRPL33</name>
    <name evidence="6" type="ORF">LTR24_007895</name>
</gene>
<reference evidence="6 7" key="1">
    <citation type="submission" date="2023-08" db="EMBL/GenBank/DDBJ databases">
        <title>Black Yeasts Isolated from many extreme environments.</title>
        <authorList>
            <person name="Coleine C."/>
            <person name="Stajich J.E."/>
            <person name="Selbmann L."/>
        </authorList>
    </citation>
    <scope>NUCLEOTIDE SEQUENCE [LARGE SCALE GENOMIC DNA]</scope>
    <source>
        <strain evidence="6 7">CCFEE 5885</strain>
    </source>
</reference>
<keyword evidence="7" id="KW-1185">Reference proteome</keyword>
<dbReference type="SUPFAM" id="SSF55129">
    <property type="entry name" value="Ribosomal protein L30p/L7e"/>
    <property type="match status" value="1"/>
</dbReference>
<organism evidence="6 7">
    <name type="scientific">Lithohypha guttulata</name>
    <dbReference type="NCBI Taxonomy" id="1690604"/>
    <lineage>
        <taxon>Eukaryota</taxon>
        <taxon>Fungi</taxon>
        <taxon>Dikarya</taxon>
        <taxon>Ascomycota</taxon>
        <taxon>Pezizomycotina</taxon>
        <taxon>Eurotiomycetes</taxon>
        <taxon>Chaetothyriomycetidae</taxon>
        <taxon>Chaetothyriales</taxon>
        <taxon>Trichomeriaceae</taxon>
        <taxon>Lithohypha</taxon>
    </lineage>
</organism>
<sequence>MSSYFRITLMRSAIGLPSKSAKVLKALGLRKRMSTVFHPVSPAVAGQIMRVKELIAVSEVDKPLSKTEVKMERKPDAGFFVERKAQSA</sequence>
<feature type="domain" description="Large ribosomal subunit protein uL30-like ferredoxin-like fold" evidence="5">
    <location>
        <begin position="5"/>
        <end position="55"/>
    </location>
</feature>
<keyword evidence="3" id="KW-0687">Ribonucleoprotein</keyword>
<dbReference type="InterPro" id="IPR005996">
    <property type="entry name" value="Ribosomal_uL30_bac-type"/>
</dbReference>
<comment type="caution">
    <text evidence="6">The sequence shown here is derived from an EMBL/GenBank/DDBJ whole genome shotgun (WGS) entry which is preliminary data.</text>
</comment>
<dbReference type="InterPro" id="IPR036919">
    <property type="entry name" value="Ribo_uL30_ferredoxin-like_sf"/>
</dbReference>
<evidence type="ECO:0000256" key="4">
    <source>
        <dbReference type="ARBA" id="ARBA00035281"/>
    </source>
</evidence>
<keyword evidence="2 6" id="KW-0689">Ribosomal protein</keyword>
<dbReference type="Pfam" id="PF00327">
    <property type="entry name" value="Ribosomal_L30"/>
    <property type="match status" value="1"/>
</dbReference>
<comment type="similarity">
    <text evidence="1">Belongs to the universal ribosomal protein uL30 family.</text>
</comment>
<evidence type="ECO:0000313" key="7">
    <source>
        <dbReference type="Proteomes" id="UP001345013"/>
    </source>
</evidence>